<organism evidence="1 2">
    <name type="scientific">Pseudocalidococcus azoricus BACA0444</name>
    <dbReference type="NCBI Taxonomy" id="2918990"/>
    <lineage>
        <taxon>Bacteria</taxon>
        <taxon>Bacillati</taxon>
        <taxon>Cyanobacteriota</taxon>
        <taxon>Cyanophyceae</taxon>
        <taxon>Acaryochloridales</taxon>
        <taxon>Thermosynechococcaceae</taxon>
        <taxon>Pseudocalidococcus</taxon>
        <taxon>Pseudocalidococcus azoricus</taxon>
    </lineage>
</organism>
<dbReference type="Proteomes" id="UP001268256">
    <property type="component" value="Unassembled WGS sequence"/>
</dbReference>
<dbReference type="RefSeq" id="WP_322877856.1">
    <property type="nucleotide sequence ID" value="NZ_JAVMIP010000005.1"/>
</dbReference>
<protein>
    <submittedName>
        <fullName evidence="1">Uncharacterized protein</fullName>
    </submittedName>
</protein>
<name>A0AAE4FQW1_9CYAN</name>
<sequence length="591" mass="63412">MKEFDTPLPQVDDVLYFPGKGSYICHTSPVTESGIIPWIDAEPEVWQPLAGDIRWGFLYRFSSNTSDGLPNPTAGYFRFSAASGSTLTIRIHAEDYEGNDLRKLLDTLYYKAIIYISRPNPNDPAYRIFKLSNNGIPGGSADLTSYDRAWTFAQVLGSQGTLEDNEVLRVMIFPAGDKGDTGLNGDNGADGVDGQDGNDGFDGITIPMRFSTATEAGAAGGRVRRNNASFASTTTLYFSNEDLNTVNTTPLLSLINSGSVVHLRKLDNTAYAFYKALGSVVAESGYLSLPVEYLAHLGSFADETDLSVGLMLRGPAGESNADVWLLEPCRAATTESITLSGLQTVDGVSLAGGDRVLVKDQGSATANGIYLAASGSWERATDLDDAAKFRQGLGVAILAGTDQENTIWLLKSAVSTLGADPVNWEQVQGSGESGGGGTLGSYQVLTGNNTVPAVNNTYLILPGNSVTEIIRLPANEDCEVGDWLEFMSDATQQVVLKANVDQAIIVSQSANYTLNDIPASNFRLYASNGGNTYEGVGCRLVYLGTDENEQLKEFDINGDPVLDEYDNQLYYTPVGGTGVWKLFYSTSYLSS</sequence>
<reference evidence="2" key="1">
    <citation type="submission" date="2023-07" db="EMBL/GenBank/DDBJ databases">
        <authorList>
            <person name="Luz R."/>
            <person name="Cordeiro R."/>
            <person name="Fonseca A."/>
            <person name="Goncalves V."/>
        </authorList>
    </citation>
    <scope>NUCLEOTIDE SEQUENCE [LARGE SCALE GENOMIC DNA]</scope>
    <source>
        <strain evidence="2">BACA0444</strain>
    </source>
</reference>
<keyword evidence="2" id="KW-1185">Reference proteome</keyword>
<gene>
    <name evidence="1" type="ORF">RIF25_07135</name>
</gene>
<dbReference type="AlphaFoldDB" id="A0AAE4FQW1"/>
<accession>A0AAE4FQW1</accession>
<dbReference type="EMBL" id="JAVMIP010000005">
    <property type="protein sequence ID" value="MDS3860583.1"/>
    <property type="molecule type" value="Genomic_DNA"/>
</dbReference>
<comment type="caution">
    <text evidence="1">The sequence shown here is derived from an EMBL/GenBank/DDBJ whole genome shotgun (WGS) entry which is preliminary data.</text>
</comment>
<evidence type="ECO:0000313" key="1">
    <source>
        <dbReference type="EMBL" id="MDS3860583.1"/>
    </source>
</evidence>
<evidence type="ECO:0000313" key="2">
    <source>
        <dbReference type="Proteomes" id="UP001268256"/>
    </source>
</evidence>
<proteinExistence type="predicted"/>